<dbReference type="EC" id="2.1.1.77" evidence="7"/>
<evidence type="ECO:0000313" key="8">
    <source>
        <dbReference type="EMBL" id="ATX80638.1"/>
    </source>
</evidence>
<protein>
    <recommendedName>
        <fullName evidence="7">Protein-L-isoaspartate O-methyltransferase</fullName>
        <ecNumber evidence="7">2.1.1.77</ecNumber>
    </recommendedName>
    <alternativeName>
        <fullName evidence="7">L-isoaspartyl protein carboxyl methyltransferase</fullName>
    </alternativeName>
    <alternativeName>
        <fullName evidence="7">Protein L-isoaspartyl methyltransferase</fullName>
    </alternativeName>
    <alternativeName>
        <fullName evidence="7">Protein-beta-aspartate methyltransferase</fullName>
        <shortName evidence="7">PIMT</shortName>
    </alternativeName>
</protein>
<accession>A0A2K8L038</accession>
<dbReference type="GO" id="GO:0032259">
    <property type="term" value="P:methylation"/>
    <property type="evidence" value="ECO:0007669"/>
    <property type="project" value="UniProtKB-KW"/>
</dbReference>
<dbReference type="Proteomes" id="UP000231701">
    <property type="component" value="Chromosome"/>
</dbReference>
<evidence type="ECO:0000256" key="1">
    <source>
        <dbReference type="ARBA" id="ARBA00004496"/>
    </source>
</evidence>
<dbReference type="PANTHER" id="PTHR11579:SF0">
    <property type="entry name" value="PROTEIN-L-ISOASPARTATE(D-ASPARTATE) O-METHYLTRANSFERASE"/>
    <property type="match status" value="1"/>
</dbReference>
<comment type="similarity">
    <text evidence="2 7">Belongs to the methyltransferase superfamily. L-isoaspartyl/D-aspartyl protein methyltransferase family.</text>
</comment>
<evidence type="ECO:0000256" key="5">
    <source>
        <dbReference type="ARBA" id="ARBA00022679"/>
    </source>
</evidence>
<keyword evidence="9" id="KW-1185">Reference proteome</keyword>
<dbReference type="AlphaFoldDB" id="A0A2K8L038"/>
<dbReference type="GO" id="GO:0005737">
    <property type="term" value="C:cytoplasm"/>
    <property type="evidence" value="ECO:0007669"/>
    <property type="project" value="UniProtKB-SubCell"/>
</dbReference>
<dbReference type="Gene3D" id="3.40.50.150">
    <property type="entry name" value="Vaccinia Virus protein VP39"/>
    <property type="match status" value="1"/>
</dbReference>
<evidence type="ECO:0000256" key="2">
    <source>
        <dbReference type="ARBA" id="ARBA00005369"/>
    </source>
</evidence>
<sequence length="212" mass="23349">MKNMNLHEMVTEQIAHRGVADERVLAAMSTVPRQRFVLPEDINDACGDFPLPIGYHQTISQPYIVAYMCELARLSEHDRVLEVGTGSGYNAAVIAQLVGKVYSIEIVPELAQRAAATLKALHYDNINIRHSDGYDGWQDKAPFDAIIVTAATEQIPQPLLDQLTEGGRLVIPLGNPYSSQELILVEKRKGQIAATAKLPVRFVPLTGKHVGR</sequence>
<gene>
    <name evidence="7" type="primary">pcm</name>
    <name evidence="8" type="ORF">Ga0123461_2233</name>
</gene>
<dbReference type="HAMAP" id="MF_00090">
    <property type="entry name" value="PIMT"/>
    <property type="match status" value="1"/>
</dbReference>
<dbReference type="PANTHER" id="PTHR11579">
    <property type="entry name" value="PROTEIN-L-ISOASPARTATE O-METHYLTRANSFERASE"/>
    <property type="match status" value="1"/>
</dbReference>
<name>A0A2K8L038_MARES</name>
<evidence type="ECO:0000256" key="7">
    <source>
        <dbReference type="HAMAP-Rule" id="MF_00090"/>
    </source>
</evidence>
<dbReference type="NCBIfam" id="TIGR00080">
    <property type="entry name" value="pimt"/>
    <property type="match status" value="1"/>
</dbReference>
<comment type="subcellular location">
    <subcellularLocation>
        <location evidence="1 7">Cytoplasm</location>
    </subcellularLocation>
</comment>
<dbReference type="PROSITE" id="PS01279">
    <property type="entry name" value="PCMT"/>
    <property type="match status" value="1"/>
</dbReference>
<comment type="catalytic activity">
    <reaction evidence="7">
        <text>[protein]-L-isoaspartate + S-adenosyl-L-methionine = [protein]-L-isoaspartate alpha-methyl ester + S-adenosyl-L-homocysteine</text>
        <dbReference type="Rhea" id="RHEA:12705"/>
        <dbReference type="Rhea" id="RHEA-COMP:12143"/>
        <dbReference type="Rhea" id="RHEA-COMP:12144"/>
        <dbReference type="ChEBI" id="CHEBI:57856"/>
        <dbReference type="ChEBI" id="CHEBI:59789"/>
        <dbReference type="ChEBI" id="CHEBI:90596"/>
        <dbReference type="ChEBI" id="CHEBI:90598"/>
        <dbReference type="EC" id="2.1.1.77"/>
    </reaction>
</comment>
<keyword evidence="3 7" id="KW-0963">Cytoplasm</keyword>
<dbReference type="OrthoDB" id="5293095at2"/>
<dbReference type="RefSeq" id="WP_100278384.1">
    <property type="nucleotide sequence ID" value="NZ_CP018799.1"/>
</dbReference>
<evidence type="ECO:0000313" key="9">
    <source>
        <dbReference type="Proteomes" id="UP000231701"/>
    </source>
</evidence>
<dbReference type="SUPFAM" id="SSF53335">
    <property type="entry name" value="S-adenosyl-L-methionine-dependent methyltransferases"/>
    <property type="match status" value="1"/>
</dbReference>
<evidence type="ECO:0000256" key="3">
    <source>
        <dbReference type="ARBA" id="ARBA00022490"/>
    </source>
</evidence>
<feature type="active site" evidence="7">
    <location>
        <position position="60"/>
    </location>
</feature>
<keyword evidence="5 7" id="KW-0808">Transferase</keyword>
<organism evidence="8 9">
    <name type="scientific">Mariprofundus aestuarium</name>
    <dbReference type="NCBI Taxonomy" id="1921086"/>
    <lineage>
        <taxon>Bacteria</taxon>
        <taxon>Pseudomonadati</taxon>
        <taxon>Pseudomonadota</taxon>
        <taxon>Candidatius Mariprofundia</taxon>
        <taxon>Mariprofundales</taxon>
        <taxon>Mariprofundaceae</taxon>
        <taxon>Mariprofundus</taxon>
    </lineage>
</organism>
<dbReference type="InterPro" id="IPR029063">
    <property type="entry name" value="SAM-dependent_MTases_sf"/>
</dbReference>
<proteinExistence type="inferred from homology"/>
<dbReference type="KEGG" id="maes:Ga0123461_2233"/>
<dbReference type="EMBL" id="CP018799">
    <property type="protein sequence ID" value="ATX80638.1"/>
    <property type="molecule type" value="Genomic_DNA"/>
</dbReference>
<evidence type="ECO:0000256" key="4">
    <source>
        <dbReference type="ARBA" id="ARBA00022603"/>
    </source>
</evidence>
<reference evidence="8 9" key="1">
    <citation type="submission" date="2016-12" db="EMBL/GenBank/DDBJ databases">
        <title>Isolation and genomic insights into novel planktonic Zetaproteobacteria from stratified waters of the Chesapeake Bay.</title>
        <authorList>
            <person name="McAllister S.M."/>
            <person name="Kato S."/>
            <person name="Chan C.S."/>
            <person name="Chiu B.K."/>
            <person name="Field E.K."/>
        </authorList>
    </citation>
    <scope>NUCLEOTIDE SEQUENCE [LARGE SCALE GENOMIC DNA]</scope>
    <source>
        <strain evidence="8 9">CP-5</strain>
    </source>
</reference>
<evidence type="ECO:0000256" key="6">
    <source>
        <dbReference type="ARBA" id="ARBA00022691"/>
    </source>
</evidence>
<dbReference type="NCBIfam" id="NF001453">
    <property type="entry name" value="PRK00312.1"/>
    <property type="match status" value="1"/>
</dbReference>
<dbReference type="GO" id="GO:0004719">
    <property type="term" value="F:protein-L-isoaspartate (D-aspartate) O-methyltransferase activity"/>
    <property type="evidence" value="ECO:0007669"/>
    <property type="project" value="UniProtKB-UniRule"/>
</dbReference>
<dbReference type="CDD" id="cd02440">
    <property type="entry name" value="AdoMet_MTases"/>
    <property type="match status" value="1"/>
</dbReference>
<comment type="function">
    <text evidence="7">Catalyzes the methyl esterification of L-isoaspartyl residues in peptides and proteins that result from spontaneous decomposition of normal L-aspartyl and L-asparaginyl residues. It plays a role in the repair and/or degradation of damaged proteins.</text>
</comment>
<keyword evidence="6 7" id="KW-0949">S-adenosyl-L-methionine</keyword>
<dbReference type="FunFam" id="3.40.50.150:FF:000010">
    <property type="entry name" value="Protein-L-isoaspartate O-methyltransferase"/>
    <property type="match status" value="1"/>
</dbReference>
<keyword evidence="4 7" id="KW-0489">Methyltransferase</keyword>
<dbReference type="InterPro" id="IPR000682">
    <property type="entry name" value="PCMT"/>
</dbReference>
<dbReference type="Pfam" id="PF01135">
    <property type="entry name" value="PCMT"/>
    <property type="match status" value="1"/>
</dbReference>
<dbReference type="GO" id="GO:0030091">
    <property type="term" value="P:protein repair"/>
    <property type="evidence" value="ECO:0007669"/>
    <property type="project" value="UniProtKB-UniRule"/>
</dbReference>